<dbReference type="SUPFAM" id="SSF52980">
    <property type="entry name" value="Restriction endonuclease-like"/>
    <property type="match status" value="1"/>
</dbReference>
<protein>
    <recommendedName>
        <fullName evidence="3">YqaJ viral recombinase domain-containing protein</fullName>
    </recommendedName>
</protein>
<name>A0A502M5S6_9MOLU</name>
<proteinExistence type="predicted"/>
<comment type="caution">
    <text evidence="1">The sequence shown here is derived from an EMBL/GenBank/DDBJ whole genome shotgun (WGS) entry which is preliminary data.</text>
</comment>
<dbReference type="EMBL" id="VFSY01000025">
    <property type="protein sequence ID" value="TPI01563.1"/>
    <property type="molecule type" value="Genomic_DNA"/>
</dbReference>
<dbReference type="RefSeq" id="WP_140701170.1">
    <property type="nucleotide sequence ID" value="NZ_VFSY01000025.1"/>
</dbReference>
<accession>A0A502M5S6</accession>
<evidence type="ECO:0008006" key="3">
    <source>
        <dbReference type="Google" id="ProtNLM"/>
    </source>
</evidence>
<dbReference type="InterPro" id="IPR011335">
    <property type="entry name" value="Restrct_endonuc-II-like"/>
</dbReference>
<evidence type="ECO:0000313" key="1">
    <source>
        <dbReference type="EMBL" id="TPI01563.1"/>
    </source>
</evidence>
<dbReference type="Gene3D" id="3.90.320.10">
    <property type="match status" value="1"/>
</dbReference>
<gene>
    <name evidence="1" type="ORF">FJM01_02250</name>
</gene>
<sequence length="279" mass="33091">MEDIKIPSRRFYNNKHYFLDYENKVLRVEENILKEMQSNKPGTFKGFKKITGSALSNILKLTSFDSQFKGFVNICRFDMPIINTMYVDAGKAVEPKVIERIQPKFDEVIQRFEAEQYNYDYFKSNELFGGLPDGYVENQKLIIEIKTVGEKNLEKWTTNGVTPGYIKQAQLYTYLMGAKKFTIVGCFLKKEDYDHPELVDVRFRKIKNWNYELNEAQVLDDMKKCKDFFDKYTSLGVSPQWDEKVDMDLIKYLACTNEQEWKELYLKWVEDEKRKSSEQ</sequence>
<reference evidence="1 2" key="1">
    <citation type="submission" date="2019-06" db="EMBL/GenBank/DDBJ databases">
        <title>A comparative genomics study of ostrich specific Mycoplasmas.</title>
        <authorList>
            <person name="Botes A."/>
            <person name="Nel T."/>
        </authorList>
    </citation>
    <scope>NUCLEOTIDE SEQUENCE [LARGE SCALE GENOMIC DNA]</scope>
    <source>
        <strain evidence="1 2">Ms01</strain>
    </source>
</reference>
<dbReference type="NCBIfam" id="NF045870">
    <property type="entry name" value="MAGa7180_fam_nucl"/>
    <property type="match status" value="1"/>
</dbReference>
<dbReference type="AlphaFoldDB" id="A0A502M5S6"/>
<dbReference type="Proteomes" id="UP000317904">
    <property type="component" value="Unassembled WGS sequence"/>
</dbReference>
<dbReference type="InterPro" id="IPR011604">
    <property type="entry name" value="PDDEXK-like_dom_sf"/>
</dbReference>
<organism evidence="1 2">
    <name type="scientific">Mycoplasma struthionis</name>
    <dbReference type="NCBI Taxonomy" id="538220"/>
    <lineage>
        <taxon>Bacteria</taxon>
        <taxon>Bacillati</taxon>
        <taxon>Mycoplasmatota</taxon>
        <taxon>Mollicutes</taxon>
        <taxon>Mycoplasmataceae</taxon>
        <taxon>Mycoplasma</taxon>
    </lineage>
</organism>
<evidence type="ECO:0000313" key="2">
    <source>
        <dbReference type="Proteomes" id="UP000317904"/>
    </source>
</evidence>